<dbReference type="RefSeq" id="WP_170035265.1">
    <property type="nucleotide sequence ID" value="NZ_JABDTL010000001.1"/>
</dbReference>
<sequence length="166" mass="18377">MMMFPRRVDRGLIASLAIGQLLVLLRWILEERAEGVGLGPMALLGLAAGLWLYLIVRTVRRMARWKKELSPLTYRLGVLGMGIGLWLPDSVANAVRHSGGMEHVFSATFLWYLLFRAAIGFPIAMWAGYWFSRIMGLDAMLALVSERLRSAPPHGSGPGAQAKDRG</sequence>
<evidence type="ECO:0000313" key="3">
    <source>
        <dbReference type="Proteomes" id="UP000582837"/>
    </source>
</evidence>
<feature type="transmembrane region" description="Helical" evidence="1">
    <location>
        <begin position="41"/>
        <end position="60"/>
    </location>
</feature>
<dbReference type="AlphaFoldDB" id="A0A841H6S5"/>
<feature type="transmembrane region" description="Helical" evidence="1">
    <location>
        <begin position="72"/>
        <end position="89"/>
    </location>
</feature>
<dbReference type="EMBL" id="JACHIA010000027">
    <property type="protein sequence ID" value="MBB6073678.1"/>
    <property type="molecule type" value="Genomic_DNA"/>
</dbReference>
<proteinExistence type="predicted"/>
<evidence type="ECO:0000256" key="1">
    <source>
        <dbReference type="SAM" id="Phobius"/>
    </source>
</evidence>
<name>A0A841H6S5_9BACT</name>
<evidence type="ECO:0000313" key="2">
    <source>
        <dbReference type="EMBL" id="MBB6073678.1"/>
    </source>
</evidence>
<keyword evidence="1" id="KW-1133">Transmembrane helix</keyword>
<reference evidence="2 3" key="1">
    <citation type="submission" date="2020-08" db="EMBL/GenBank/DDBJ databases">
        <title>Genomic Encyclopedia of Type Strains, Phase IV (KMG-IV): sequencing the most valuable type-strain genomes for metagenomic binning, comparative biology and taxonomic classification.</title>
        <authorList>
            <person name="Goeker M."/>
        </authorList>
    </citation>
    <scope>NUCLEOTIDE SEQUENCE [LARGE SCALE GENOMIC DNA]</scope>
    <source>
        <strain evidence="2 3">DSM 29007</strain>
    </source>
</reference>
<keyword evidence="1" id="KW-0472">Membrane</keyword>
<protein>
    <submittedName>
        <fullName evidence="2">Uncharacterized protein</fullName>
    </submittedName>
</protein>
<gene>
    <name evidence="2" type="ORF">HNQ61_005349</name>
</gene>
<keyword evidence="3" id="KW-1185">Reference proteome</keyword>
<organism evidence="2 3">
    <name type="scientific">Longimicrobium terrae</name>
    <dbReference type="NCBI Taxonomy" id="1639882"/>
    <lineage>
        <taxon>Bacteria</taxon>
        <taxon>Pseudomonadati</taxon>
        <taxon>Gemmatimonadota</taxon>
        <taxon>Longimicrobiia</taxon>
        <taxon>Longimicrobiales</taxon>
        <taxon>Longimicrobiaceae</taxon>
        <taxon>Longimicrobium</taxon>
    </lineage>
</organism>
<feature type="transmembrane region" description="Helical" evidence="1">
    <location>
        <begin position="12"/>
        <end position="29"/>
    </location>
</feature>
<dbReference type="Proteomes" id="UP000582837">
    <property type="component" value="Unassembled WGS sequence"/>
</dbReference>
<feature type="transmembrane region" description="Helical" evidence="1">
    <location>
        <begin position="109"/>
        <end position="131"/>
    </location>
</feature>
<comment type="caution">
    <text evidence="2">The sequence shown here is derived from an EMBL/GenBank/DDBJ whole genome shotgun (WGS) entry which is preliminary data.</text>
</comment>
<keyword evidence="1" id="KW-0812">Transmembrane</keyword>
<accession>A0A841H6S5</accession>